<gene>
    <name evidence="1" type="ORF">GCHA_4154</name>
</gene>
<dbReference type="InterPro" id="IPR010836">
    <property type="entry name" value="SapC"/>
</dbReference>
<protein>
    <submittedName>
        <fullName evidence="1">SapC protein</fullName>
    </submittedName>
</protein>
<accession>A0AAV3V5W4</accession>
<reference evidence="1 2" key="1">
    <citation type="journal article" date="2017" name="Antonie Van Leeuwenhoek">
        <title>Rhizobium rhizosphaerae sp. nov., a novel species isolated from rice rhizosphere.</title>
        <authorList>
            <person name="Zhao J.J."/>
            <person name="Zhang J."/>
            <person name="Zhang R.J."/>
            <person name="Zhang C.W."/>
            <person name="Yin H.Q."/>
            <person name="Zhang X.X."/>
        </authorList>
    </citation>
    <scope>NUCLEOTIDE SEQUENCE [LARGE SCALE GENOMIC DNA]</scope>
    <source>
        <strain evidence="1 2">S18K6</strain>
    </source>
</reference>
<name>A0AAV3V5W4_9ALTE</name>
<dbReference type="EMBL" id="BAEM01000053">
    <property type="protein sequence ID" value="GAC12080.1"/>
    <property type="molecule type" value="Genomic_DNA"/>
</dbReference>
<evidence type="ECO:0000313" key="1">
    <source>
        <dbReference type="EMBL" id="GAC12080.1"/>
    </source>
</evidence>
<dbReference type="AlphaFoldDB" id="A0AAV3V5W4"/>
<proteinExistence type="predicted"/>
<dbReference type="Pfam" id="PF07277">
    <property type="entry name" value="SapC"/>
    <property type="match status" value="1"/>
</dbReference>
<comment type="caution">
    <text evidence="1">The sequence shown here is derived from an EMBL/GenBank/DDBJ whole genome shotgun (WGS) entry which is preliminary data.</text>
</comment>
<sequence>MATLELLSPAEHSQLKIIRGAYQDPSFAVNLTTVMTSELALLAHEYPIFFYKSARSGQFQLAALLGFASGQNLFLSDGKWTARHVPLDIQRRPFQLHVPDDLATKSGHLAIDPHSPQFSTTHGEALYNHDNSPTPALLHHQRLFSHLLSASEHTRSVLATLVEHDLLEGVELNVALDKGNITLSDLYAVNVKNLNALTGDALKACHDQGVLQVCHLVMSSGSHLEMMIERANAQNTASK</sequence>
<dbReference type="Proteomes" id="UP000006320">
    <property type="component" value="Unassembled WGS sequence"/>
</dbReference>
<evidence type="ECO:0000313" key="2">
    <source>
        <dbReference type="Proteomes" id="UP000006320"/>
    </source>
</evidence>
<organism evidence="1 2">
    <name type="scientific">Paraglaciecola chathamensis S18K6</name>
    <dbReference type="NCBI Taxonomy" id="1127672"/>
    <lineage>
        <taxon>Bacteria</taxon>
        <taxon>Pseudomonadati</taxon>
        <taxon>Pseudomonadota</taxon>
        <taxon>Gammaproteobacteria</taxon>
        <taxon>Alteromonadales</taxon>
        <taxon>Alteromonadaceae</taxon>
        <taxon>Paraglaciecola</taxon>
    </lineage>
</organism>
<dbReference type="RefSeq" id="WP_007991423.1">
    <property type="nucleotide sequence ID" value="NZ_BAEM01000053.1"/>
</dbReference>